<dbReference type="InterPro" id="IPR038691">
    <property type="entry name" value="ComJ_sf"/>
</dbReference>
<reference evidence="1 2" key="1">
    <citation type="submission" date="2016-03" db="EMBL/GenBank/DDBJ databases">
        <title>Comparison of Bacillus endophyticus and B. anthracis characteristics using whole genome sequence analysis and microbiological techniques.</title>
        <authorList>
            <person name="Lekota K.E."/>
            <person name="Mafofo J."/>
            <person name="Rees J."/>
            <person name="Muchadeyi F.C."/>
            <person name="Madoroba E."/>
            <person name="Van Heerden H."/>
        </authorList>
    </citation>
    <scope>NUCLEOTIDE SEQUENCE [LARGE SCALE GENOMIC DNA]</scope>
    <source>
        <strain evidence="1 2">3631_10C</strain>
    </source>
</reference>
<organism evidence="1 2">
    <name type="scientific">Priestia endophytica</name>
    <dbReference type="NCBI Taxonomy" id="135735"/>
    <lineage>
        <taxon>Bacteria</taxon>
        <taxon>Bacillati</taxon>
        <taxon>Bacillota</taxon>
        <taxon>Bacilli</taxon>
        <taxon>Bacillales</taxon>
        <taxon>Bacillaceae</taxon>
        <taxon>Priestia</taxon>
    </lineage>
</organism>
<dbReference type="InterPro" id="IPR020354">
    <property type="entry name" value="Competence_nuclease_inhibitor"/>
</dbReference>
<name>A0AAX1Q7M5_9BACI</name>
<comment type="caution">
    <text evidence="1">The sequence shown here is derived from an EMBL/GenBank/DDBJ whole genome shotgun (WGS) entry which is preliminary data.</text>
</comment>
<sequence length="152" mass="17963">MYLKLRFYDIEREYYTLRNSWPIEELTVSYSQLVLYQNGIKEPYLEWKEVDLKRGYISQNGILSIETLSNTTCEVRVGVIDEYKTIRESVRSFLLPFEVLEDGVIISSVGQKGLFFDVPKGSYSVHFDAFPLEPSNAEELYRVRYIFQFKRV</sequence>
<dbReference type="Gene3D" id="2.60.34.30">
    <property type="entry name" value="Competence, DNA-entry nuclease inhibitor, ComJ"/>
    <property type="match status" value="1"/>
</dbReference>
<gene>
    <name evidence="1" type="ORF">A3864_13055</name>
</gene>
<dbReference type="Proteomes" id="UP000250174">
    <property type="component" value="Unassembled WGS sequence"/>
</dbReference>
<accession>A0AAX1Q7M5</accession>
<dbReference type="AlphaFoldDB" id="A0AAX1Q7M5"/>
<dbReference type="EMBL" id="LVYK01000027">
    <property type="protein sequence ID" value="RAS76333.1"/>
    <property type="molecule type" value="Genomic_DNA"/>
</dbReference>
<evidence type="ECO:0000313" key="2">
    <source>
        <dbReference type="Proteomes" id="UP000250174"/>
    </source>
</evidence>
<proteinExistence type="predicted"/>
<protein>
    <submittedName>
        <fullName evidence="1">Uncharacterized protein</fullName>
    </submittedName>
</protein>
<dbReference type="Pfam" id="PF11033">
    <property type="entry name" value="ComJ"/>
    <property type="match status" value="1"/>
</dbReference>
<evidence type="ECO:0000313" key="1">
    <source>
        <dbReference type="EMBL" id="RAS76333.1"/>
    </source>
</evidence>